<dbReference type="InterPro" id="IPR025110">
    <property type="entry name" value="AMP-bd_C"/>
</dbReference>
<dbReference type="Pfam" id="PF13193">
    <property type="entry name" value="AMP-binding_C"/>
    <property type="match status" value="1"/>
</dbReference>
<comment type="caution">
    <text evidence="5">The sequence shown here is derived from an EMBL/GenBank/DDBJ whole genome shotgun (WGS) entry which is preliminary data.</text>
</comment>
<dbReference type="SUPFAM" id="SSF56801">
    <property type="entry name" value="Acetyl-CoA synthetase-like"/>
    <property type="match status" value="1"/>
</dbReference>
<dbReference type="OrthoDB" id="6614653at2759"/>
<dbReference type="PROSITE" id="PS00455">
    <property type="entry name" value="AMP_BINDING"/>
    <property type="match status" value="1"/>
</dbReference>
<proteinExistence type="inferred from homology"/>
<reference evidence="5" key="1">
    <citation type="submission" date="2022-12" db="EMBL/GenBank/DDBJ databases">
        <authorList>
            <person name="Petersen C."/>
        </authorList>
    </citation>
    <scope>NUCLEOTIDE SEQUENCE</scope>
    <source>
        <strain evidence="5">IBT 29495</strain>
    </source>
</reference>
<dbReference type="Gene3D" id="3.40.50.12780">
    <property type="entry name" value="N-terminal domain of ligase-like"/>
    <property type="match status" value="1"/>
</dbReference>
<accession>A0A9W9XYH5</accession>
<evidence type="ECO:0000259" key="4">
    <source>
        <dbReference type="Pfam" id="PF13193"/>
    </source>
</evidence>
<reference evidence="5" key="2">
    <citation type="journal article" date="2023" name="IMA Fungus">
        <title>Comparative genomic study of the Penicillium genus elucidates a diverse pangenome and 15 lateral gene transfer events.</title>
        <authorList>
            <person name="Petersen C."/>
            <person name="Sorensen T."/>
            <person name="Nielsen M.R."/>
            <person name="Sondergaard T.E."/>
            <person name="Sorensen J.L."/>
            <person name="Fitzpatrick D.A."/>
            <person name="Frisvad J.C."/>
            <person name="Nielsen K.L."/>
        </authorList>
    </citation>
    <scope>NUCLEOTIDE SEQUENCE</scope>
    <source>
        <strain evidence="5">IBT 29495</strain>
    </source>
</reference>
<keyword evidence="2" id="KW-0472">Membrane</keyword>
<dbReference type="EMBL" id="JAPWDS010000002">
    <property type="protein sequence ID" value="KAJ5512497.1"/>
    <property type="molecule type" value="Genomic_DNA"/>
</dbReference>
<evidence type="ECO:0000313" key="5">
    <source>
        <dbReference type="EMBL" id="KAJ5512497.1"/>
    </source>
</evidence>
<evidence type="ECO:0000313" key="6">
    <source>
        <dbReference type="Proteomes" id="UP001149954"/>
    </source>
</evidence>
<dbReference type="InterPro" id="IPR000873">
    <property type="entry name" value="AMP-dep_synth/lig_dom"/>
</dbReference>
<dbReference type="Proteomes" id="UP001149954">
    <property type="component" value="Unassembled WGS sequence"/>
</dbReference>
<dbReference type="InterPro" id="IPR042099">
    <property type="entry name" value="ANL_N_sf"/>
</dbReference>
<feature type="domain" description="AMP-dependent synthetase/ligase" evidence="3">
    <location>
        <begin position="76"/>
        <end position="386"/>
    </location>
</feature>
<dbReference type="CDD" id="cd04433">
    <property type="entry name" value="AFD_class_I"/>
    <property type="match status" value="1"/>
</dbReference>
<evidence type="ECO:0000259" key="3">
    <source>
        <dbReference type="Pfam" id="PF00501"/>
    </source>
</evidence>
<name>A0A9W9XYH5_9EURO</name>
<dbReference type="InterPro" id="IPR045851">
    <property type="entry name" value="AMP-bd_C_sf"/>
</dbReference>
<comment type="similarity">
    <text evidence="1">Belongs to the ATP-dependent AMP-binding enzyme family.</text>
</comment>
<dbReference type="Pfam" id="PF00501">
    <property type="entry name" value="AMP-binding"/>
    <property type="match status" value="1"/>
</dbReference>
<evidence type="ECO:0008006" key="7">
    <source>
        <dbReference type="Google" id="ProtNLM"/>
    </source>
</evidence>
<evidence type="ECO:0000256" key="2">
    <source>
        <dbReference type="SAM" id="Phobius"/>
    </source>
</evidence>
<protein>
    <recommendedName>
        <fullName evidence="7">AMP-dependent synthetase/ligase domain-containing protein</fullName>
    </recommendedName>
</protein>
<dbReference type="InterPro" id="IPR020845">
    <property type="entry name" value="AMP-binding_CS"/>
</dbReference>
<sequence length="570" mass="63005">MTGTTLLEVPQGPFFDYIFHRWQTASKTLLIRDVPDSKEANVERFLFDVLTVKENIYYQLDDTARLRLKEPDVDVFVAVLADAGYSFAVLLFALYALGATAVPLSPNVLPEEGCYTMQLCNASLLATVPKMAKNAEAIAELTGTTIFSFDMMLELPANLRFKLQSGGTPIESTKGFVLLQTSGTTGLPKGVLHTRRAAEMGVLTRVESLRISEDDIMLHTSPVHWLGGFLQCVTGLMSGACIEFCRAVFSLDWLTQRLQKGDVRSIFLHPKILDALAEKVSMIQRTWPLSQSKALLNGIGSLRMISTGGMRVHPSTQARWEKLNGRPLVVAYGMTETLGLVSMKIHETAAEREPNCCGSIMPYMDVKISDTGEICIKGPVMFKKYLSHNAKIMHGVFDSEGYYKTGDIGRIQDGLLFVVGRASHDVIRFDGWKIYAPEVEDALEKHPLVASAIVVGVPDRQFGYRVGALLVVKDPSKEDDWDPCLNLNLSGLQRWLALERQLLAYKMPTLLRLLRAGDTLPTTTTSGKIQKPKIVDSFFSGSDVASGHVESGNFVAKEGEYPRPFDWAGI</sequence>
<dbReference type="PANTHER" id="PTHR43201">
    <property type="entry name" value="ACYL-COA SYNTHETASE"/>
    <property type="match status" value="1"/>
</dbReference>
<dbReference type="PANTHER" id="PTHR43201:SF8">
    <property type="entry name" value="ACYL-COA SYNTHETASE FAMILY MEMBER 3"/>
    <property type="match status" value="1"/>
</dbReference>
<evidence type="ECO:0000256" key="1">
    <source>
        <dbReference type="ARBA" id="ARBA00006432"/>
    </source>
</evidence>
<feature type="transmembrane region" description="Helical" evidence="2">
    <location>
        <begin position="75"/>
        <end position="97"/>
    </location>
</feature>
<dbReference type="AlphaFoldDB" id="A0A9W9XYH5"/>
<dbReference type="GO" id="GO:0006631">
    <property type="term" value="P:fatty acid metabolic process"/>
    <property type="evidence" value="ECO:0007669"/>
    <property type="project" value="TreeGrafter"/>
</dbReference>
<keyword evidence="6" id="KW-1185">Reference proteome</keyword>
<keyword evidence="2" id="KW-1133">Transmembrane helix</keyword>
<organism evidence="5 6">
    <name type="scientific">Penicillium fimorum</name>
    <dbReference type="NCBI Taxonomy" id="1882269"/>
    <lineage>
        <taxon>Eukaryota</taxon>
        <taxon>Fungi</taxon>
        <taxon>Dikarya</taxon>
        <taxon>Ascomycota</taxon>
        <taxon>Pezizomycotina</taxon>
        <taxon>Eurotiomycetes</taxon>
        <taxon>Eurotiomycetidae</taxon>
        <taxon>Eurotiales</taxon>
        <taxon>Aspergillaceae</taxon>
        <taxon>Penicillium</taxon>
    </lineage>
</organism>
<gene>
    <name evidence="5" type="ORF">N7463_002049</name>
</gene>
<keyword evidence="2" id="KW-0812">Transmembrane</keyword>
<dbReference type="Gene3D" id="3.30.300.30">
    <property type="match status" value="1"/>
</dbReference>
<dbReference type="GO" id="GO:0031956">
    <property type="term" value="F:medium-chain fatty acid-CoA ligase activity"/>
    <property type="evidence" value="ECO:0007669"/>
    <property type="project" value="TreeGrafter"/>
</dbReference>
<feature type="domain" description="AMP-binding enzyme C-terminal" evidence="4">
    <location>
        <begin position="438"/>
        <end position="478"/>
    </location>
</feature>